<dbReference type="SUPFAM" id="SSF51735">
    <property type="entry name" value="NAD(P)-binding Rossmann-fold domains"/>
    <property type="match status" value="1"/>
</dbReference>
<dbReference type="Gene3D" id="3.40.50.720">
    <property type="entry name" value="NAD(P)-binding Rossmann-like Domain"/>
    <property type="match status" value="1"/>
</dbReference>
<comment type="similarity">
    <text evidence="1">Belongs to the short-chain dehydrogenases/reductases (SDR) family.</text>
</comment>
<dbReference type="PANTHER" id="PTHR42879:SF2">
    <property type="entry name" value="3-OXOACYL-[ACYL-CARRIER-PROTEIN] REDUCTASE FABG"/>
    <property type="match status" value="1"/>
</dbReference>
<organism evidence="2 3">
    <name type="scientific">Brucella oryzae</name>
    <dbReference type="NCBI Taxonomy" id="335286"/>
    <lineage>
        <taxon>Bacteria</taxon>
        <taxon>Pseudomonadati</taxon>
        <taxon>Pseudomonadota</taxon>
        <taxon>Alphaproteobacteria</taxon>
        <taxon>Hyphomicrobiales</taxon>
        <taxon>Brucellaceae</taxon>
        <taxon>Brucella/Ochrobactrum group</taxon>
        <taxon>Brucella</taxon>
    </lineage>
</organism>
<evidence type="ECO:0000256" key="1">
    <source>
        <dbReference type="ARBA" id="ARBA00006484"/>
    </source>
</evidence>
<comment type="caution">
    <text evidence="2">The sequence shown here is derived from an EMBL/GenBank/DDBJ whole genome shotgun (WGS) entry which is preliminary data.</text>
</comment>
<sequence>VHADVSHKGDVEAMGQQAVGTFCLIDAVVNNAGILIDRDRENLKEEHWASVIDVNAKGTFLVVQAVLPYMKIQKYGRIGNMSSIGGPHGAPELAL</sequence>
<dbReference type="AlphaFoldDB" id="A0A2S7ITX7"/>
<keyword evidence="3" id="KW-1185">Reference proteome</keyword>
<gene>
    <name evidence="2" type="ORF">C3731_22045</name>
</gene>
<evidence type="ECO:0000313" key="3">
    <source>
        <dbReference type="Proteomes" id="UP000238493"/>
    </source>
</evidence>
<dbReference type="CDD" id="cd05233">
    <property type="entry name" value="SDR_c"/>
    <property type="match status" value="1"/>
</dbReference>
<name>A0A2S7ITX7_9HYPH</name>
<dbReference type="PANTHER" id="PTHR42879">
    <property type="entry name" value="3-OXOACYL-(ACYL-CARRIER-PROTEIN) REDUCTASE"/>
    <property type="match status" value="1"/>
</dbReference>
<dbReference type="InterPro" id="IPR002347">
    <property type="entry name" value="SDR_fam"/>
</dbReference>
<dbReference type="Pfam" id="PF00106">
    <property type="entry name" value="adh_short"/>
    <property type="match status" value="1"/>
</dbReference>
<dbReference type="InterPro" id="IPR050259">
    <property type="entry name" value="SDR"/>
</dbReference>
<accession>A0A2S7ITX7</accession>
<dbReference type="OrthoDB" id="9780084at2"/>
<dbReference type="RefSeq" id="WP_146097201.1">
    <property type="nucleotide sequence ID" value="NZ_PTRC01000222.1"/>
</dbReference>
<protein>
    <submittedName>
        <fullName evidence="2">3-oxoacyl-ACP reductase</fullName>
    </submittedName>
</protein>
<feature type="non-terminal residue" evidence="2">
    <location>
        <position position="1"/>
    </location>
</feature>
<dbReference type="InterPro" id="IPR036291">
    <property type="entry name" value="NAD(P)-bd_dom_sf"/>
</dbReference>
<dbReference type="Proteomes" id="UP000238493">
    <property type="component" value="Unassembled WGS sequence"/>
</dbReference>
<evidence type="ECO:0000313" key="2">
    <source>
        <dbReference type="EMBL" id="PQA71464.1"/>
    </source>
</evidence>
<proteinExistence type="inferred from homology"/>
<reference evidence="2 3" key="1">
    <citation type="submission" date="2018-02" db="EMBL/GenBank/DDBJ databases">
        <title>Draft genome sequence of Ochrobactrum oryzae found in Brazil.</title>
        <authorList>
            <person name="Cerdeira L."/>
            <person name="Andrade F."/>
            <person name="Zacariotto T."/>
            <person name="Barbosa B."/>
            <person name="Santos S."/>
            <person name="Cassetari V."/>
            <person name="Lincopan N."/>
        </authorList>
    </citation>
    <scope>NUCLEOTIDE SEQUENCE [LARGE SCALE GENOMIC DNA]</scope>
    <source>
        <strain evidence="2 3">OA447</strain>
    </source>
</reference>
<dbReference type="EMBL" id="PTRC01000222">
    <property type="protein sequence ID" value="PQA71464.1"/>
    <property type="molecule type" value="Genomic_DNA"/>
</dbReference>
<feature type="non-terminal residue" evidence="2">
    <location>
        <position position="95"/>
    </location>
</feature>